<feature type="transmembrane region" description="Helical" evidence="8">
    <location>
        <begin position="228"/>
        <end position="246"/>
    </location>
</feature>
<sequence length="442" mass="48132">MVGLTDPMMVSAIILCTTFLGIFTEQFHGIERAKFAMAGAGAIIVAGQYFGFYSPQLALEAIDWNVVFLLAIMMLIVSIMISTGGFDHLAQYLARVSGGSQLKLLILLGTVVTVISLLIDNVTTVIIFGPLIIMICRSMGISPVPYLLSAALLSDTGGVATLVGDPPNLMIGSAAGISFNTFIVHMGPPVLLAWLSILLGMRFLFKKELTSPIVHSFDQVVEYTNRRLWHKSLFVMLVMVVLFVVHHRIGWQPWLVAAACLTLLVFMSRTIELEAVTMHLETPLLIFFISLFVVIGGVEHSGLLEVIGDQFRDAIAEHPKRAALQLLWVAAIFSALIDNIPFTAAMIPVLSGLQQDGINVSVLWWALAMGVGMGGNGSHIGSTANVYIVTVSERLARQTGKPELAITPMLWIRKGTPVMLVTLVICSLFIVFGYDYLFVPNL</sequence>
<comment type="similarity">
    <text evidence="2">Belongs to the CitM (TC 2.A.11) transporter family.</text>
</comment>
<evidence type="ECO:0000256" key="3">
    <source>
        <dbReference type="ARBA" id="ARBA00022448"/>
    </source>
</evidence>
<keyword evidence="6 8" id="KW-1133">Transmembrane helix</keyword>
<evidence type="ECO:0000256" key="5">
    <source>
        <dbReference type="ARBA" id="ARBA00022692"/>
    </source>
</evidence>
<evidence type="ECO:0000313" key="11">
    <source>
        <dbReference type="Proteomes" id="UP001059934"/>
    </source>
</evidence>
<keyword evidence="11" id="KW-1185">Reference proteome</keyword>
<keyword evidence="3" id="KW-0813">Transport</keyword>
<dbReference type="InterPro" id="IPR051475">
    <property type="entry name" value="Diverse_Ion_Transporter"/>
</dbReference>
<reference evidence="10" key="1">
    <citation type="submission" date="2022-08" db="EMBL/GenBank/DDBJ databases">
        <title>Catabolic pathway analysis in culturable SAR92 clade bacteria reveals their overlooked roles in DMSP degradation in coastal seas.</title>
        <authorList>
            <person name="He X."/>
            <person name="Zhang X."/>
            <person name="Zhang Y."/>
        </authorList>
    </citation>
    <scope>NUCLEOTIDE SEQUENCE</scope>
    <source>
        <strain evidence="10">H455</strain>
    </source>
</reference>
<dbReference type="InterPro" id="IPR004680">
    <property type="entry name" value="Cit_transptr-like_dom"/>
</dbReference>
<dbReference type="InterPro" id="IPR000802">
    <property type="entry name" value="Arsenical_pump_ArsB"/>
</dbReference>
<evidence type="ECO:0000256" key="6">
    <source>
        <dbReference type="ARBA" id="ARBA00022989"/>
    </source>
</evidence>
<organism evidence="10 11">
    <name type="scientific">SAR92 clade bacterium H455</name>
    <dbReference type="NCBI Taxonomy" id="2974818"/>
    <lineage>
        <taxon>Bacteria</taxon>
        <taxon>Pseudomonadati</taxon>
        <taxon>Pseudomonadota</taxon>
        <taxon>Gammaproteobacteria</taxon>
        <taxon>Cellvibrionales</taxon>
        <taxon>Porticoccaceae</taxon>
        <taxon>SAR92 clade</taxon>
    </lineage>
</organism>
<evidence type="ECO:0000256" key="1">
    <source>
        <dbReference type="ARBA" id="ARBA00004651"/>
    </source>
</evidence>
<feature type="transmembrane region" description="Helical" evidence="8">
    <location>
        <begin position="169"/>
        <end position="197"/>
    </location>
</feature>
<dbReference type="PANTHER" id="PTHR43568">
    <property type="entry name" value="P PROTEIN"/>
    <property type="match status" value="1"/>
</dbReference>
<dbReference type="Proteomes" id="UP001059934">
    <property type="component" value="Chromosome"/>
</dbReference>
<evidence type="ECO:0000259" key="9">
    <source>
        <dbReference type="Pfam" id="PF03600"/>
    </source>
</evidence>
<feature type="transmembrane region" description="Helical" evidence="8">
    <location>
        <begin position="102"/>
        <end position="119"/>
    </location>
</feature>
<proteinExistence type="inferred from homology"/>
<feature type="transmembrane region" description="Helical" evidence="8">
    <location>
        <begin position="326"/>
        <end position="350"/>
    </location>
</feature>
<keyword evidence="4" id="KW-1003">Cell membrane</keyword>
<feature type="transmembrane region" description="Helical" evidence="8">
    <location>
        <begin position="35"/>
        <end position="54"/>
    </location>
</feature>
<feature type="transmembrane region" description="Helical" evidence="8">
    <location>
        <begin position="418"/>
        <end position="439"/>
    </location>
</feature>
<evidence type="ECO:0000256" key="8">
    <source>
        <dbReference type="SAM" id="Phobius"/>
    </source>
</evidence>
<evidence type="ECO:0000256" key="2">
    <source>
        <dbReference type="ARBA" id="ARBA00009843"/>
    </source>
</evidence>
<dbReference type="PRINTS" id="PR00758">
    <property type="entry name" value="ARSENICPUMP"/>
</dbReference>
<feature type="transmembrane region" description="Helical" evidence="8">
    <location>
        <begin position="283"/>
        <end position="306"/>
    </location>
</feature>
<feature type="transmembrane region" description="Helical" evidence="8">
    <location>
        <begin position="6"/>
        <end position="23"/>
    </location>
</feature>
<comment type="subcellular location">
    <subcellularLocation>
        <location evidence="1">Cell membrane</location>
        <topology evidence="1">Multi-pass membrane protein</topology>
    </subcellularLocation>
</comment>
<evidence type="ECO:0000313" key="10">
    <source>
        <dbReference type="EMBL" id="UVW35490.1"/>
    </source>
</evidence>
<name>A0ABY5TQ46_9GAMM</name>
<evidence type="ECO:0000256" key="7">
    <source>
        <dbReference type="ARBA" id="ARBA00023136"/>
    </source>
</evidence>
<feature type="transmembrane region" description="Helical" evidence="8">
    <location>
        <begin position="362"/>
        <end position="388"/>
    </location>
</feature>
<feature type="transmembrane region" description="Helical" evidence="8">
    <location>
        <begin position="66"/>
        <end position="90"/>
    </location>
</feature>
<dbReference type="Pfam" id="PF03600">
    <property type="entry name" value="CitMHS"/>
    <property type="match status" value="1"/>
</dbReference>
<keyword evidence="5 8" id="KW-0812">Transmembrane</keyword>
<dbReference type="EMBL" id="CP103416">
    <property type="protein sequence ID" value="UVW35490.1"/>
    <property type="molecule type" value="Genomic_DNA"/>
</dbReference>
<accession>A0ABY5TQ46</accession>
<dbReference type="PANTHER" id="PTHR43568:SF1">
    <property type="entry name" value="P PROTEIN"/>
    <property type="match status" value="1"/>
</dbReference>
<keyword evidence="7 8" id="KW-0472">Membrane</keyword>
<evidence type="ECO:0000256" key="4">
    <source>
        <dbReference type="ARBA" id="ARBA00022475"/>
    </source>
</evidence>
<feature type="domain" description="Citrate transporter-like" evidence="9">
    <location>
        <begin position="26"/>
        <end position="370"/>
    </location>
</feature>
<protein>
    <submittedName>
        <fullName evidence="10">SLC13 family permease</fullName>
    </submittedName>
</protein>
<gene>
    <name evidence="10" type="ORF">NYF23_02490</name>
</gene>